<dbReference type="AlphaFoldDB" id="A0A212CCV0"/>
<proteinExistence type="predicted"/>
<evidence type="ECO:0000256" key="1">
    <source>
        <dbReference type="ARBA" id="ARBA00004141"/>
    </source>
</evidence>
<dbReference type="Proteomes" id="UP000242450">
    <property type="component" value="Chromosome 22"/>
</dbReference>
<dbReference type="InterPro" id="IPR042502">
    <property type="entry name" value="TM7SF3"/>
</dbReference>
<sequence length="369" mass="40997">MTLLSLLQTLLPNASGTGTDKGLVSILRPEQSMCTWHLETLDPEPVQNVAIPLSYSESDPIPGGCNLEFDVDIDPNIYLEYNFFETTIKFAPANLGYARGADPPSCDVKTGLDSRWRLQYDVYQYFLPENDLSEEVLLRHLQRMAEVPQVRANAVKVVTLTADDKTSVSFSSLRGQGVIYNVIVRDPLLNTSTAYVPTHTYACSFEAEEGNCSSLGEYVDFNFRLIVTAFAGSIGGIFLVAAWWRFGVLTLCMLCVGLVLGFLVASVAFFTPLGNLKIFRVDAVFWVTFSCIAIFIPVVFMGCLRILNILSCGFIGSYSVVLAVNSYLYTSLSYIALNILRRALHVDFRRAFMNVPFQTNGKTLNPRTK</sequence>
<evidence type="ECO:0000256" key="3">
    <source>
        <dbReference type="ARBA" id="ARBA00022989"/>
    </source>
</evidence>
<feature type="transmembrane region" description="Helical" evidence="5">
    <location>
        <begin position="221"/>
        <end position="244"/>
    </location>
</feature>
<dbReference type="PANTHER" id="PTHR15937:SF3">
    <property type="entry name" value="TRANSMEMBRANE 7 SUPERFAMILY MEMBER 3"/>
    <property type="match status" value="1"/>
</dbReference>
<reference evidence="8 9" key="1">
    <citation type="journal article" date="2018" name="Mol. Genet. Genomics">
        <title>The red deer Cervus elaphus genome CerEla1.0: sequencing, annotating, genes, and chromosomes.</title>
        <authorList>
            <person name="Bana N.A."/>
            <person name="Nyiri A."/>
            <person name="Nagy J."/>
            <person name="Frank K."/>
            <person name="Nagy T."/>
            <person name="Steger V."/>
            <person name="Schiller M."/>
            <person name="Lakatos P."/>
            <person name="Sugar L."/>
            <person name="Horn P."/>
            <person name="Barta E."/>
            <person name="Orosz L."/>
        </authorList>
    </citation>
    <scope>NUCLEOTIDE SEQUENCE [LARGE SCALE GENOMIC DNA]</scope>
    <source>
        <strain evidence="8">Hungarian</strain>
    </source>
</reference>
<feature type="transmembrane region" description="Helical" evidence="5">
    <location>
        <begin position="319"/>
        <end position="340"/>
    </location>
</feature>
<protein>
    <submittedName>
        <fullName evidence="8">TM7SF3</fullName>
    </submittedName>
</protein>
<evidence type="ECO:0000256" key="2">
    <source>
        <dbReference type="ARBA" id="ARBA00022692"/>
    </source>
</evidence>
<keyword evidence="2 5" id="KW-0812">Transmembrane</keyword>
<evidence type="ECO:0000256" key="4">
    <source>
        <dbReference type="ARBA" id="ARBA00023136"/>
    </source>
</evidence>
<dbReference type="EMBL" id="MKHE01000022">
    <property type="protein sequence ID" value="OWK03816.1"/>
    <property type="molecule type" value="Genomic_DNA"/>
</dbReference>
<name>A0A212CCV0_CEREH</name>
<dbReference type="Pfam" id="PF25992">
    <property type="entry name" value="Ig_TM7SF3_N"/>
    <property type="match status" value="1"/>
</dbReference>
<feature type="domain" description="TM7S3/TM198-like" evidence="7">
    <location>
        <begin position="223"/>
        <end position="360"/>
    </location>
</feature>
<evidence type="ECO:0000256" key="6">
    <source>
        <dbReference type="SAM" id="SignalP"/>
    </source>
</evidence>
<feature type="transmembrane region" description="Helical" evidence="5">
    <location>
        <begin position="283"/>
        <end position="307"/>
    </location>
</feature>
<keyword evidence="4 5" id="KW-0472">Membrane</keyword>
<gene>
    <name evidence="8" type="ORF">Celaphus_00014068</name>
</gene>
<dbReference type="InterPro" id="IPR025256">
    <property type="entry name" value="TM7S3/TM198-like_dom"/>
</dbReference>
<accession>A0A212CCV0</accession>
<evidence type="ECO:0000313" key="9">
    <source>
        <dbReference type="Proteomes" id="UP000242450"/>
    </source>
</evidence>
<organism evidence="8 9">
    <name type="scientific">Cervus elaphus hippelaphus</name>
    <name type="common">European red deer</name>
    <dbReference type="NCBI Taxonomy" id="46360"/>
    <lineage>
        <taxon>Eukaryota</taxon>
        <taxon>Metazoa</taxon>
        <taxon>Chordata</taxon>
        <taxon>Craniata</taxon>
        <taxon>Vertebrata</taxon>
        <taxon>Euteleostomi</taxon>
        <taxon>Mammalia</taxon>
        <taxon>Eutheria</taxon>
        <taxon>Laurasiatheria</taxon>
        <taxon>Artiodactyla</taxon>
        <taxon>Ruminantia</taxon>
        <taxon>Pecora</taxon>
        <taxon>Cervidae</taxon>
        <taxon>Cervinae</taxon>
        <taxon>Cervus</taxon>
    </lineage>
</organism>
<dbReference type="Pfam" id="PF13886">
    <property type="entry name" value="TM7S3_TM198"/>
    <property type="match status" value="1"/>
</dbReference>
<keyword evidence="3 5" id="KW-1133">Transmembrane helix</keyword>
<comment type="subcellular location">
    <subcellularLocation>
        <location evidence="1">Membrane</location>
        <topology evidence="1">Multi-pass membrane protein</topology>
    </subcellularLocation>
</comment>
<feature type="transmembrane region" description="Helical" evidence="5">
    <location>
        <begin position="251"/>
        <end position="271"/>
    </location>
</feature>
<dbReference type="PANTHER" id="PTHR15937">
    <property type="entry name" value="TRANSMEMBRANE 7 SUPERFAMILY MEMBER 3"/>
    <property type="match status" value="1"/>
</dbReference>
<keyword evidence="9" id="KW-1185">Reference proteome</keyword>
<keyword evidence="6" id="KW-0732">Signal</keyword>
<evidence type="ECO:0000256" key="5">
    <source>
        <dbReference type="SAM" id="Phobius"/>
    </source>
</evidence>
<feature type="chain" id="PRO_5012126030" evidence="6">
    <location>
        <begin position="17"/>
        <end position="369"/>
    </location>
</feature>
<dbReference type="GO" id="GO:0043069">
    <property type="term" value="P:negative regulation of programmed cell death"/>
    <property type="evidence" value="ECO:0007669"/>
    <property type="project" value="TreeGrafter"/>
</dbReference>
<evidence type="ECO:0000313" key="8">
    <source>
        <dbReference type="EMBL" id="OWK03816.1"/>
    </source>
</evidence>
<evidence type="ECO:0000259" key="7">
    <source>
        <dbReference type="Pfam" id="PF13886"/>
    </source>
</evidence>
<feature type="signal peptide" evidence="6">
    <location>
        <begin position="1"/>
        <end position="16"/>
    </location>
</feature>
<dbReference type="OrthoDB" id="5967337at2759"/>
<comment type="caution">
    <text evidence="8">The sequence shown here is derived from an EMBL/GenBank/DDBJ whole genome shotgun (WGS) entry which is preliminary data.</text>
</comment>
<dbReference type="GO" id="GO:0005886">
    <property type="term" value="C:plasma membrane"/>
    <property type="evidence" value="ECO:0007669"/>
    <property type="project" value="TreeGrafter"/>
</dbReference>